<evidence type="ECO:0000313" key="4">
    <source>
        <dbReference type="Proteomes" id="UP001596408"/>
    </source>
</evidence>
<gene>
    <name evidence="3" type="ORF">ACFQEV_02270</name>
</gene>
<reference evidence="3 4" key="1">
    <citation type="journal article" date="2019" name="Int. J. Syst. Evol. Microbiol.">
        <title>The Global Catalogue of Microorganisms (GCM) 10K type strain sequencing project: providing services to taxonomists for standard genome sequencing and annotation.</title>
        <authorList>
            <consortium name="The Broad Institute Genomics Platform"/>
            <consortium name="The Broad Institute Genome Sequencing Center for Infectious Disease"/>
            <person name="Wu L."/>
            <person name="Ma J."/>
        </authorList>
    </citation>
    <scope>NUCLEOTIDE SEQUENCE [LARGE SCALE GENOMIC DNA]</scope>
    <source>
        <strain evidence="3 4">YIM 94188</strain>
    </source>
</reference>
<feature type="region of interest" description="Disordered" evidence="1">
    <location>
        <begin position="53"/>
        <end position="72"/>
    </location>
</feature>
<dbReference type="Gene3D" id="3.30.300.130">
    <property type="entry name" value="Fe-S cluster assembly (FSCA)"/>
    <property type="match status" value="1"/>
</dbReference>
<dbReference type="RefSeq" id="WP_379692333.1">
    <property type="nucleotide sequence ID" value="NZ_JBHSXH010000009.1"/>
</dbReference>
<dbReference type="EMBL" id="JBHSXH010000009">
    <property type="protein sequence ID" value="MFC6823823.1"/>
    <property type="molecule type" value="Genomic_DNA"/>
</dbReference>
<dbReference type="Pfam" id="PF01883">
    <property type="entry name" value="FeS_assembly_P"/>
    <property type="match status" value="1"/>
</dbReference>
<organism evidence="3 4">
    <name type="scientific">Halopelagius fulvigenes</name>
    <dbReference type="NCBI Taxonomy" id="1198324"/>
    <lineage>
        <taxon>Archaea</taxon>
        <taxon>Methanobacteriati</taxon>
        <taxon>Methanobacteriota</taxon>
        <taxon>Stenosarchaea group</taxon>
        <taxon>Halobacteria</taxon>
        <taxon>Halobacteriales</taxon>
        <taxon>Haloferacaceae</taxon>
    </lineage>
</organism>
<name>A0ABD5TTA8_9EURY</name>
<comment type="caution">
    <text evidence="3">The sequence shown here is derived from an EMBL/GenBank/DDBJ whole genome shotgun (WGS) entry which is preliminary data.</text>
</comment>
<evidence type="ECO:0000313" key="3">
    <source>
        <dbReference type="EMBL" id="MFC6823823.1"/>
    </source>
</evidence>
<feature type="compositionally biased region" description="Basic and acidic residues" evidence="1">
    <location>
        <begin position="233"/>
        <end position="264"/>
    </location>
</feature>
<sequence>MSVDSEDETAESAPRRAPNTPTGDAVRAALDTVTDPELDRSIVELDYVDEVRIESADESSADRETASRDSGDSGARVIVEFTLPTAWCSPAFAWMMASDARDAVESMAGVAECTVRLREHMHETEVNEGVNGGRSFADSFPDAEGGVAEVRATLDSKARVARQYDAVEALLDAGLRHEQVAEVTRGDLEPLPSEGRMAVYLRDRSVGVEVPSAPLVRYLRKADDVSLFDDADERNSSARETESRDGDDRVFRTPEGDPIPPERAELVHRRARLASVNMDGQGGVCDALHEARRKELARDD</sequence>
<keyword evidence="4" id="KW-1185">Reference proteome</keyword>
<feature type="compositionally biased region" description="Acidic residues" evidence="1">
    <location>
        <begin position="1"/>
        <end position="10"/>
    </location>
</feature>
<dbReference type="InterPro" id="IPR002744">
    <property type="entry name" value="MIP18-like"/>
</dbReference>
<dbReference type="Proteomes" id="UP001596408">
    <property type="component" value="Unassembled WGS sequence"/>
</dbReference>
<feature type="region of interest" description="Disordered" evidence="1">
    <location>
        <begin position="1"/>
        <end position="25"/>
    </location>
</feature>
<evidence type="ECO:0000259" key="2">
    <source>
        <dbReference type="Pfam" id="PF01883"/>
    </source>
</evidence>
<proteinExistence type="predicted"/>
<dbReference type="SUPFAM" id="SSF117916">
    <property type="entry name" value="Fe-S cluster assembly (FSCA) domain-like"/>
    <property type="match status" value="1"/>
</dbReference>
<feature type="compositionally biased region" description="Basic and acidic residues" evidence="1">
    <location>
        <begin position="53"/>
        <end position="71"/>
    </location>
</feature>
<dbReference type="InterPro" id="IPR034904">
    <property type="entry name" value="FSCA_dom_sf"/>
</dbReference>
<accession>A0ABD5TTA8</accession>
<evidence type="ECO:0000256" key="1">
    <source>
        <dbReference type="SAM" id="MobiDB-lite"/>
    </source>
</evidence>
<dbReference type="AlphaFoldDB" id="A0ABD5TTA8"/>
<feature type="domain" description="MIP18 family-like" evidence="2">
    <location>
        <begin position="24"/>
        <end position="55"/>
    </location>
</feature>
<feature type="region of interest" description="Disordered" evidence="1">
    <location>
        <begin position="231"/>
        <end position="264"/>
    </location>
</feature>
<protein>
    <submittedName>
        <fullName evidence="3">Metal-sulfur cluster assembly factor</fullName>
    </submittedName>
</protein>